<name>A0A383ECA7_9ZZZZ</name>
<reference evidence="1" key="1">
    <citation type="submission" date="2018-05" db="EMBL/GenBank/DDBJ databases">
        <authorList>
            <person name="Lanie J.A."/>
            <person name="Ng W.-L."/>
            <person name="Kazmierczak K.M."/>
            <person name="Andrzejewski T.M."/>
            <person name="Davidsen T.M."/>
            <person name="Wayne K.J."/>
            <person name="Tettelin H."/>
            <person name="Glass J.I."/>
            <person name="Rusch D."/>
            <person name="Podicherti R."/>
            <person name="Tsui H.-C.T."/>
            <person name="Winkler M.E."/>
        </authorList>
    </citation>
    <scope>NUCLEOTIDE SEQUENCE</scope>
</reference>
<evidence type="ECO:0008006" key="2">
    <source>
        <dbReference type="Google" id="ProtNLM"/>
    </source>
</evidence>
<feature type="non-terminal residue" evidence="1">
    <location>
        <position position="36"/>
    </location>
</feature>
<sequence>MKHDTAFQMAAANIRFGHGITREIGMDLTDMGAKHT</sequence>
<proteinExistence type="predicted"/>
<dbReference type="EMBL" id="UINC01224570">
    <property type="protein sequence ID" value="SVE54249.1"/>
    <property type="molecule type" value="Genomic_DNA"/>
</dbReference>
<protein>
    <recommendedName>
        <fullName evidence="2">Alcohol dehydrogenase iron-type/glycerol dehydrogenase GldA domain-containing protein</fullName>
    </recommendedName>
</protein>
<organism evidence="1">
    <name type="scientific">marine metagenome</name>
    <dbReference type="NCBI Taxonomy" id="408172"/>
    <lineage>
        <taxon>unclassified sequences</taxon>
        <taxon>metagenomes</taxon>
        <taxon>ecological metagenomes</taxon>
    </lineage>
</organism>
<evidence type="ECO:0000313" key="1">
    <source>
        <dbReference type="EMBL" id="SVE54249.1"/>
    </source>
</evidence>
<dbReference type="AlphaFoldDB" id="A0A383ECA7"/>
<accession>A0A383ECA7</accession>
<gene>
    <name evidence="1" type="ORF">METZ01_LOCUS507103</name>
</gene>